<organism evidence="2 3">
    <name type="scientific">Thlaspi arvense</name>
    <name type="common">Field penny-cress</name>
    <dbReference type="NCBI Taxonomy" id="13288"/>
    <lineage>
        <taxon>Eukaryota</taxon>
        <taxon>Viridiplantae</taxon>
        <taxon>Streptophyta</taxon>
        <taxon>Embryophyta</taxon>
        <taxon>Tracheophyta</taxon>
        <taxon>Spermatophyta</taxon>
        <taxon>Magnoliopsida</taxon>
        <taxon>eudicotyledons</taxon>
        <taxon>Gunneridae</taxon>
        <taxon>Pentapetalae</taxon>
        <taxon>rosids</taxon>
        <taxon>malvids</taxon>
        <taxon>Brassicales</taxon>
        <taxon>Brassicaceae</taxon>
        <taxon>Thlaspideae</taxon>
        <taxon>Thlaspi</taxon>
    </lineage>
</organism>
<keyword evidence="1" id="KW-0472">Membrane</keyword>
<evidence type="ECO:0000313" key="2">
    <source>
        <dbReference type="EMBL" id="CAH2066487.1"/>
    </source>
</evidence>
<dbReference type="AlphaFoldDB" id="A0AAU9SI43"/>
<keyword evidence="3" id="KW-1185">Reference proteome</keyword>
<dbReference type="PANTHER" id="PTHR31125:SF7">
    <property type="entry name" value="F20P5.24 PROTEIN-RELATED"/>
    <property type="match status" value="1"/>
</dbReference>
<keyword evidence="1" id="KW-1133">Transmembrane helix</keyword>
<evidence type="ECO:0000256" key="1">
    <source>
        <dbReference type="SAM" id="Phobius"/>
    </source>
</evidence>
<feature type="non-terminal residue" evidence="2">
    <location>
        <position position="1"/>
    </location>
</feature>
<name>A0AAU9SI43_THLAR</name>
<keyword evidence="1" id="KW-0812">Transmembrane</keyword>
<dbReference type="InterPro" id="IPR009544">
    <property type="entry name" value="DUF1163"/>
</dbReference>
<dbReference type="Pfam" id="PF06651">
    <property type="entry name" value="DUF1163"/>
    <property type="match status" value="1"/>
</dbReference>
<dbReference type="Proteomes" id="UP000836841">
    <property type="component" value="Chromosome 5"/>
</dbReference>
<protein>
    <submittedName>
        <fullName evidence="2">Uncharacterized protein</fullName>
    </submittedName>
</protein>
<evidence type="ECO:0000313" key="3">
    <source>
        <dbReference type="Proteomes" id="UP000836841"/>
    </source>
</evidence>
<sequence>SAPELTSQSDTLTRKKFVENFVVTVLAFVLAFAMIGGLIFVGNKDYEEKKNYVPKITIPSIDFTVLNLTETRLSVKWDLLIRIPPDLPGHFTCLKGDFQVLILYKGVTIANSSMESLIPHWPQQLNVSAIASEGDMDGAVVKDIMEDIKKGGEIRFGSRVILPDCRYGTSGKMNYVCDEATLRFEPGSQTPRKATEFGNQPTCVYVR</sequence>
<dbReference type="EMBL" id="OU466861">
    <property type="protein sequence ID" value="CAH2066487.1"/>
    <property type="molecule type" value="Genomic_DNA"/>
</dbReference>
<gene>
    <name evidence="2" type="ORF">TAV2_LOCUS17449</name>
</gene>
<feature type="non-terminal residue" evidence="2">
    <location>
        <position position="207"/>
    </location>
</feature>
<proteinExistence type="predicted"/>
<dbReference type="PANTHER" id="PTHR31125">
    <property type="entry name" value="F20P5.22 PROTEIN-RELATED"/>
    <property type="match status" value="1"/>
</dbReference>
<feature type="transmembrane region" description="Helical" evidence="1">
    <location>
        <begin position="20"/>
        <end position="41"/>
    </location>
</feature>
<accession>A0AAU9SI43</accession>
<reference evidence="2 3" key="1">
    <citation type="submission" date="2022-03" db="EMBL/GenBank/DDBJ databases">
        <authorList>
            <person name="Nunn A."/>
            <person name="Chopra R."/>
            <person name="Nunn A."/>
            <person name="Contreras Garrido A."/>
        </authorList>
    </citation>
    <scope>NUCLEOTIDE SEQUENCE [LARGE SCALE GENOMIC DNA]</scope>
</reference>